<dbReference type="EMBL" id="JAHHUM010001470">
    <property type="protein sequence ID" value="KAK5611605.1"/>
    <property type="molecule type" value="Genomic_DNA"/>
</dbReference>
<sequence length="460" mass="48904">MHGEEVEILPSPMLLQKMEEAGLSLPVSPGLIPGRRRSSLPPSVSATSTSATFQHRSSQPEFGAARFLCPSRRRRRRRRGASVPVSEGCANASSSLPEGWITASRLSPVSPGFLLDAPAPASTEGRLHALVTTADSPQLLPAVTPAGLSLPTAAPAEPSTFAAASAEHYTPTKEANPSFVPVCYSPYTLEFMSQVLRRGKVLTDLAIHLLVCGDSPEHTLEVLGQLIEWKTEWGHYSPSSMTVEILESERRRIIEGTGRAGSTDSKHVAKPLDSLHAAKPLDSLHAAKPLDSLHAAKPLDSLHAAKPLDSLHAAKPLDSLHAAKPLDSLHAAKPLDSLHAAKPLDSVKSPEPQHTVKLHEPQIRVPEFREGFEDEPPLTLAPGQTDCAPGQTDCAPGQTDCAPGQTDCAPGQTDCAPGQTDCAPGQTDCAPGQTDLLPVPPEPPQPDYVALNHHSLTMWP</sequence>
<name>A0AAV9RRV2_9TELE</name>
<evidence type="ECO:0000313" key="3">
    <source>
        <dbReference type="Proteomes" id="UP001311232"/>
    </source>
</evidence>
<proteinExistence type="predicted"/>
<dbReference type="AlphaFoldDB" id="A0AAV9RRV2"/>
<evidence type="ECO:0000313" key="2">
    <source>
        <dbReference type="EMBL" id="KAK5611605.1"/>
    </source>
</evidence>
<feature type="region of interest" description="Disordered" evidence="1">
    <location>
        <begin position="32"/>
        <end position="59"/>
    </location>
</feature>
<reference evidence="2 3" key="1">
    <citation type="submission" date="2021-06" db="EMBL/GenBank/DDBJ databases">
        <authorList>
            <person name="Palmer J.M."/>
        </authorList>
    </citation>
    <scope>NUCLEOTIDE SEQUENCE [LARGE SCALE GENOMIC DNA]</scope>
    <source>
        <strain evidence="2 3">MEX-2019</strain>
        <tissue evidence="2">Muscle</tissue>
    </source>
</reference>
<evidence type="ECO:0000256" key="1">
    <source>
        <dbReference type="SAM" id="MobiDB-lite"/>
    </source>
</evidence>
<keyword evidence="3" id="KW-1185">Reference proteome</keyword>
<organism evidence="2 3">
    <name type="scientific">Crenichthys baileyi</name>
    <name type="common">White River springfish</name>
    <dbReference type="NCBI Taxonomy" id="28760"/>
    <lineage>
        <taxon>Eukaryota</taxon>
        <taxon>Metazoa</taxon>
        <taxon>Chordata</taxon>
        <taxon>Craniata</taxon>
        <taxon>Vertebrata</taxon>
        <taxon>Euteleostomi</taxon>
        <taxon>Actinopterygii</taxon>
        <taxon>Neopterygii</taxon>
        <taxon>Teleostei</taxon>
        <taxon>Neoteleostei</taxon>
        <taxon>Acanthomorphata</taxon>
        <taxon>Ovalentaria</taxon>
        <taxon>Atherinomorphae</taxon>
        <taxon>Cyprinodontiformes</taxon>
        <taxon>Goodeidae</taxon>
        <taxon>Crenichthys</taxon>
    </lineage>
</organism>
<comment type="caution">
    <text evidence="2">The sequence shown here is derived from an EMBL/GenBank/DDBJ whole genome shotgun (WGS) entry which is preliminary data.</text>
</comment>
<feature type="region of interest" description="Disordered" evidence="1">
    <location>
        <begin position="73"/>
        <end position="94"/>
    </location>
</feature>
<accession>A0AAV9RRV2</accession>
<feature type="region of interest" description="Disordered" evidence="1">
    <location>
        <begin position="410"/>
        <end position="460"/>
    </location>
</feature>
<dbReference type="Proteomes" id="UP001311232">
    <property type="component" value="Unassembled WGS sequence"/>
</dbReference>
<feature type="compositionally biased region" description="Low complexity" evidence="1">
    <location>
        <begin position="39"/>
        <end position="52"/>
    </location>
</feature>
<protein>
    <submittedName>
        <fullName evidence="2">Uncharacterized protein</fullName>
    </submittedName>
</protein>
<gene>
    <name evidence="2" type="ORF">CRENBAI_014388</name>
</gene>